<feature type="domain" description="Zinc finger LSD1-type" evidence="3">
    <location>
        <begin position="8"/>
        <end position="29"/>
    </location>
</feature>
<evidence type="ECO:0000259" key="3">
    <source>
        <dbReference type="Pfam" id="PF06943"/>
    </source>
</evidence>
<dbReference type="InterPro" id="IPR005735">
    <property type="entry name" value="Znf_LSD1"/>
</dbReference>
<reference evidence="4" key="1">
    <citation type="journal article" date="2023" name="Science">
        <title>Elucidation of the pathway for biosynthesis of saponin adjuvants from the soapbark tree.</title>
        <authorList>
            <person name="Reed J."/>
            <person name="Orme A."/>
            <person name="El-Demerdash A."/>
            <person name="Owen C."/>
            <person name="Martin L.B.B."/>
            <person name="Misra R.C."/>
            <person name="Kikuchi S."/>
            <person name="Rejzek M."/>
            <person name="Martin A.C."/>
            <person name="Harkess A."/>
            <person name="Leebens-Mack J."/>
            <person name="Louveau T."/>
            <person name="Stephenson M.J."/>
            <person name="Osbourn A."/>
        </authorList>
    </citation>
    <scope>NUCLEOTIDE SEQUENCE</scope>
    <source>
        <strain evidence="4">S10</strain>
    </source>
</reference>
<dbReference type="Gene3D" id="3.40.50.12660">
    <property type="match status" value="1"/>
</dbReference>
<dbReference type="GO" id="GO:0006508">
    <property type="term" value="P:proteolysis"/>
    <property type="evidence" value="ECO:0007669"/>
    <property type="project" value="InterPro"/>
</dbReference>
<accession>A0AAD7PUT8</accession>
<dbReference type="Proteomes" id="UP001163823">
    <property type="component" value="Chromosome 5"/>
</dbReference>
<gene>
    <name evidence="4" type="ORF">O6P43_012355</name>
</gene>
<evidence type="ECO:0000313" key="4">
    <source>
        <dbReference type="EMBL" id="KAJ7968217.1"/>
    </source>
</evidence>
<proteinExistence type="inferred from homology"/>
<dbReference type="GO" id="GO:0004197">
    <property type="term" value="F:cysteine-type endopeptidase activity"/>
    <property type="evidence" value="ECO:0007669"/>
    <property type="project" value="InterPro"/>
</dbReference>
<dbReference type="EMBL" id="JARAOO010000005">
    <property type="protein sequence ID" value="KAJ7968217.1"/>
    <property type="molecule type" value="Genomic_DNA"/>
</dbReference>
<dbReference type="InterPro" id="IPR050452">
    <property type="entry name" value="Metacaspase"/>
</dbReference>
<comment type="caution">
    <text evidence="4">The sequence shown here is derived from an EMBL/GenBank/DDBJ whole genome shotgun (WGS) entry which is preliminary data.</text>
</comment>
<dbReference type="PANTHER" id="PTHR48104">
    <property type="entry name" value="METACASPASE-4"/>
    <property type="match status" value="1"/>
</dbReference>
<evidence type="ECO:0000256" key="1">
    <source>
        <dbReference type="ARBA" id="ARBA00009005"/>
    </source>
</evidence>
<dbReference type="KEGG" id="qsa:O6P43_012355"/>
<comment type="similarity">
    <text evidence="1">Belongs to the peptidase C14B family.</text>
</comment>
<sequence length="383" mass="42485">MAGRSERCSWCGIQLAVPPEASAIRCAVCFGTTQVRPNDPFIQAQNSFSHVTSRFRDFMNTFMEASVNSNPRMGASEYGYYTQPPRPRSSLMPPSVHGKKRAVLCGIRYHGQSYRLKGSVNDVKSMRFFLINKMGFPSDSIVMLTDNKEERNPLMIPTKYNIQTALRWLIQGCQSGDSLVFHYSGHGSRELDDNMDELDGYDEALCPVDYETNGKIIDDEINDTIVKPLPRGAKLHAIIDACHSGTVLDLPFVCKMNPNGNYSWQDQRYSPAINKGTSGGLAISISACADDQISVDTTALSGKTVTGALTYSLIQTAQNEPGLTYGRLLNAMRRRIREAKTGIVGFHGPISSLFNRMIGVEITQEPQLSSSEKFEIYSKQFAM</sequence>
<dbReference type="AlphaFoldDB" id="A0AAD7PUT8"/>
<organism evidence="4 5">
    <name type="scientific">Quillaja saponaria</name>
    <name type="common">Soap bark tree</name>
    <dbReference type="NCBI Taxonomy" id="32244"/>
    <lineage>
        <taxon>Eukaryota</taxon>
        <taxon>Viridiplantae</taxon>
        <taxon>Streptophyta</taxon>
        <taxon>Embryophyta</taxon>
        <taxon>Tracheophyta</taxon>
        <taxon>Spermatophyta</taxon>
        <taxon>Magnoliopsida</taxon>
        <taxon>eudicotyledons</taxon>
        <taxon>Gunneridae</taxon>
        <taxon>Pentapetalae</taxon>
        <taxon>rosids</taxon>
        <taxon>fabids</taxon>
        <taxon>Fabales</taxon>
        <taxon>Quillajaceae</taxon>
        <taxon>Quillaja</taxon>
    </lineage>
</organism>
<keyword evidence="5" id="KW-1185">Reference proteome</keyword>
<protein>
    <submittedName>
        <fullName evidence="4">Metacaspase-1</fullName>
    </submittedName>
</protein>
<dbReference type="SUPFAM" id="SSF52129">
    <property type="entry name" value="Caspase-like"/>
    <property type="match status" value="1"/>
</dbReference>
<evidence type="ECO:0000313" key="5">
    <source>
        <dbReference type="Proteomes" id="UP001163823"/>
    </source>
</evidence>
<feature type="domain" description="Peptidase C14 caspase" evidence="2">
    <location>
        <begin position="100"/>
        <end position="371"/>
    </location>
</feature>
<dbReference type="PANTHER" id="PTHR48104:SF17">
    <property type="entry name" value="METACASPASE-3"/>
    <property type="match status" value="1"/>
</dbReference>
<name>A0AAD7PUT8_QUISA</name>
<evidence type="ECO:0000259" key="2">
    <source>
        <dbReference type="Pfam" id="PF00656"/>
    </source>
</evidence>
<dbReference type="GO" id="GO:0005737">
    <property type="term" value="C:cytoplasm"/>
    <property type="evidence" value="ECO:0007669"/>
    <property type="project" value="TreeGrafter"/>
</dbReference>
<dbReference type="Pfam" id="PF06943">
    <property type="entry name" value="zf-LSD1"/>
    <property type="match status" value="1"/>
</dbReference>
<dbReference type="InterPro" id="IPR029030">
    <property type="entry name" value="Caspase-like_dom_sf"/>
</dbReference>
<dbReference type="InterPro" id="IPR011600">
    <property type="entry name" value="Pept_C14_caspase"/>
</dbReference>
<dbReference type="Pfam" id="PF00656">
    <property type="entry name" value="Peptidase_C14"/>
    <property type="match status" value="1"/>
</dbReference>